<organism evidence="2 3">
    <name type="scientific">Streptomyces kaniharaensis</name>
    <dbReference type="NCBI Taxonomy" id="212423"/>
    <lineage>
        <taxon>Bacteria</taxon>
        <taxon>Bacillati</taxon>
        <taxon>Actinomycetota</taxon>
        <taxon>Actinomycetes</taxon>
        <taxon>Kitasatosporales</taxon>
        <taxon>Streptomycetaceae</taxon>
        <taxon>Streptomyces</taxon>
    </lineage>
</organism>
<gene>
    <name evidence="2" type="ORF">F7Q99_21140</name>
</gene>
<proteinExistence type="predicted"/>
<evidence type="ECO:0000313" key="3">
    <source>
        <dbReference type="Proteomes" id="UP000450000"/>
    </source>
</evidence>
<dbReference type="EMBL" id="WBOF01000001">
    <property type="protein sequence ID" value="MQS14699.1"/>
    <property type="molecule type" value="Genomic_DNA"/>
</dbReference>
<protein>
    <submittedName>
        <fullName evidence="2">Uncharacterized protein</fullName>
    </submittedName>
</protein>
<comment type="caution">
    <text evidence="2">The sequence shown here is derived from an EMBL/GenBank/DDBJ whole genome shotgun (WGS) entry which is preliminary data.</text>
</comment>
<feature type="region of interest" description="Disordered" evidence="1">
    <location>
        <begin position="65"/>
        <end position="85"/>
    </location>
</feature>
<evidence type="ECO:0000256" key="1">
    <source>
        <dbReference type="SAM" id="MobiDB-lite"/>
    </source>
</evidence>
<dbReference type="AlphaFoldDB" id="A0A6N7KVR9"/>
<dbReference type="OrthoDB" id="583435at2"/>
<accession>A0A6N7KVR9</accession>
<reference evidence="2 3" key="1">
    <citation type="submission" date="2019-09" db="EMBL/GenBank/DDBJ databases">
        <title>Genome Sequences of Streptomyces kaniharaensis ATCC 21070.</title>
        <authorList>
            <person name="Zhu W."/>
            <person name="De Crecy-Lagard V."/>
            <person name="Richards N.G."/>
        </authorList>
    </citation>
    <scope>NUCLEOTIDE SEQUENCE [LARGE SCALE GENOMIC DNA]</scope>
    <source>
        <strain evidence="2 3">SF-557</strain>
    </source>
</reference>
<name>A0A6N7KVR9_9ACTN</name>
<keyword evidence="3" id="KW-1185">Reference proteome</keyword>
<sequence length="85" mass="9176">MLKEHTLLMTVALPRGATMQHALDKLGLSAEEIDQEYGLVSLDPSRGLYVLLVAESAAARIRDHGQSGEYSGPFANPKIEPFGPV</sequence>
<dbReference type="RefSeq" id="WP_153463667.1">
    <property type="nucleotide sequence ID" value="NZ_WBOF01000001.1"/>
</dbReference>
<dbReference type="Proteomes" id="UP000450000">
    <property type="component" value="Unassembled WGS sequence"/>
</dbReference>
<evidence type="ECO:0000313" key="2">
    <source>
        <dbReference type="EMBL" id="MQS14699.1"/>
    </source>
</evidence>